<gene>
    <name evidence="1" type="ORF">EV132_1272</name>
</gene>
<sequence>MRRELKRLRISLGCVLRDIGRKVAGNVELERTFARLFGLIERLLAQKPKDKNKVYALHAPEVVCFSKGKARAPFDSVAR</sequence>
<evidence type="ECO:0008006" key="3">
    <source>
        <dbReference type="Google" id="ProtNLM"/>
    </source>
</evidence>
<name>A0A4R3PS12_RHISU</name>
<protein>
    <recommendedName>
        <fullName evidence="3">Transposase</fullName>
    </recommendedName>
</protein>
<evidence type="ECO:0000313" key="2">
    <source>
        <dbReference type="Proteomes" id="UP000294576"/>
    </source>
</evidence>
<accession>A0A4R3PS12</accession>
<dbReference type="EMBL" id="SMBH01000027">
    <property type="protein sequence ID" value="TCU08354.1"/>
    <property type="molecule type" value="Genomic_DNA"/>
</dbReference>
<proteinExistence type="predicted"/>
<comment type="caution">
    <text evidence="1">The sequence shown here is derived from an EMBL/GenBank/DDBJ whole genome shotgun (WGS) entry which is preliminary data.</text>
</comment>
<reference evidence="1 2" key="1">
    <citation type="submission" date="2019-03" db="EMBL/GenBank/DDBJ databases">
        <title>Genomic Encyclopedia of Type Strains, Phase IV (KMG-V): Genome sequencing to study the core and pangenomes of soil and plant-associated prokaryotes.</title>
        <authorList>
            <person name="Whitman W."/>
        </authorList>
    </citation>
    <scope>NUCLEOTIDE SEQUENCE [LARGE SCALE GENOMIC DNA]</scope>
    <source>
        <strain evidence="1 2">Hc14</strain>
    </source>
</reference>
<dbReference type="PANTHER" id="PTHR33803:SF3">
    <property type="entry name" value="BLL1974 PROTEIN"/>
    <property type="match status" value="1"/>
</dbReference>
<dbReference type="Proteomes" id="UP000294576">
    <property type="component" value="Unassembled WGS sequence"/>
</dbReference>
<organism evidence="1 2">
    <name type="scientific">Rhizobium sullae</name>
    <name type="common">Rhizobium hedysari</name>
    <dbReference type="NCBI Taxonomy" id="50338"/>
    <lineage>
        <taxon>Bacteria</taxon>
        <taxon>Pseudomonadati</taxon>
        <taxon>Pseudomonadota</taxon>
        <taxon>Alphaproteobacteria</taxon>
        <taxon>Hyphomicrobiales</taxon>
        <taxon>Rhizobiaceae</taxon>
        <taxon>Rhizobium/Agrobacterium group</taxon>
        <taxon>Rhizobium</taxon>
    </lineage>
</organism>
<dbReference type="PANTHER" id="PTHR33803">
    <property type="entry name" value="IS1478 TRANSPOSASE"/>
    <property type="match status" value="1"/>
</dbReference>
<evidence type="ECO:0000313" key="1">
    <source>
        <dbReference type="EMBL" id="TCU08354.1"/>
    </source>
</evidence>
<dbReference type="AlphaFoldDB" id="A0A4R3PS12"/>